<evidence type="ECO:0000256" key="1">
    <source>
        <dbReference type="ARBA" id="ARBA00008791"/>
    </source>
</evidence>
<dbReference type="InterPro" id="IPR014729">
    <property type="entry name" value="Rossmann-like_a/b/a_fold"/>
</dbReference>
<dbReference type="PANTHER" id="PTHR46268:SF6">
    <property type="entry name" value="UNIVERSAL STRESS PROTEIN UP12"/>
    <property type="match status" value="1"/>
</dbReference>
<dbReference type="PRINTS" id="PR01438">
    <property type="entry name" value="UNVRSLSTRESS"/>
</dbReference>
<sequence>MSSVGPVVVGYDGSPSATSAVRWAAREARRRSAHLEVVFARDAHDSHLEPSLPGGGDDAQAGARALADRGRGTALEVEPDLEVEATVEYTTPAATLVGASLDASVVVVGSGDHGRVRGELGGSVALAVAAHAHCPVVVVHGDVEALRDVNLPVVVGVDGSAASTDALLHAAEVAVARQASLRVVVAWWTRASAHLESYVAAEFPRERAEQGAERQLAAALAQVREAFEGIEVEGQTVEAYPAPALVRASEGAERLVVGSRGRGGFAALVLGSVSHALVRDAHCPVTIVR</sequence>
<dbReference type="EMBL" id="LRIE01000082">
    <property type="protein sequence ID" value="KZM34095.1"/>
    <property type="molecule type" value="Genomic_DNA"/>
</dbReference>
<evidence type="ECO:0000259" key="3">
    <source>
        <dbReference type="Pfam" id="PF00582"/>
    </source>
</evidence>
<reference evidence="4 5" key="1">
    <citation type="submission" date="2016-01" db="EMBL/GenBank/DDBJ databases">
        <title>Genome sequence of Oerskovia enterophila VJag, an agar and cellulose degrading bacterium.</title>
        <authorList>
            <person name="Poehlein A."/>
            <person name="Jag V."/>
            <person name="Bengelsdorf F."/>
            <person name="Duerre P."/>
            <person name="Daniel R."/>
        </authorList>
    </citation>
    <scope>NUCLEOTIDE SEQUENCE [LARGE SCALE GENOMIC DNA]</scope>
    <source>
        <strain evidence="4 5">VJag</strain>
    </source>
</reference>
<feature type="domain" description="UspA" evidence="3">
    <location>
        <begin position="6"/>
        <end position="140"/>
    </location>
</feature>
<comment type="caution">
    <text evidence="4">The sequence shown here is derived from an EMBL/GenBank/DDBJ whole genome shotgun (WGS) entry which is preliminary data.</text>
</comment>
<evidence type="ECO:0000313" key="5">
    <source>
        <dbReference type="Proteomes" id="UP000076447"/>
    </source>
</evidence>
<evidence type="ECO:0000313" key="4">
    <source>
        <dbReference type="EMBL" id="KZM34095.1"/>
    </source>
</evidence>
<name>A0A163QEX5_9CELL</name>
<dbReference type="InterPro" id="IPR006015">
    <property type="entry name" value="Universal_stress_UspA"/>
</dbReference>
<dbReference type="PANTHER" id="PTHR46268">
    <property type="entry name" value="STRESS RESPONSE PROTEIN NHAX"/>
    <property type="match status" value="1"/>
</dbReference>
<dbReference type="STRING" id="43678.OJAG_32470"/>
<dbReference type="RefSeq" id="WP_068709679.1">
    <property type="nucleotide sequence ID" value="NZ_LRIE01000082.1"/>
</dbReference>
<dbReference type="PATRIC" id="fig|43678.3.peg.3406"/>
<organism evidence="4 5">
    <name type="scientific">Oerskovia enterophila</name>
    <dbReference type="NCBI Taxonomy" id="43678"/>
    <lineage>
        <taxon>Bacteria</taxon>
        <taxon>Bacillati</taxon>
        <taxon>Actinomycetota</taxon>
        <taxon>Actinomycetes</taxon>
        <taxon>Micrococcales</taxon>
        <taxon>Cellulomonadaceae</taxon>
        <taxon>Oerskovia</taxon>
    </lineage>
</organism>
<dbReference type="SUPFAM" id="SSF52402">
    <property type="entry name" value="Adenine nucleotide alpha hydrolases-like"/>
    <property type="match status" value="2"/>
</dbReference>
<protein>
    <submittedName>
        <fullName evidence="4">Universal stress protein</fullName>
    </submittedName>
</protein>
<proteinExistence type="inferred from homology"/>
<evidence type="ECO:0000256" key="2">
    <source>
        <dbReference type="SAM" id="MobiDB-lite"/>
    </source>
</evidence>
<dbReference type="OrthoDB" id="3174546at2"/>
<dbReference type="AlphaFoldDB" id="A0A163QEX5"/>
<dbReference type="InterPro" id="IPR006016">
    <property type="entry name" value="UspA"/>
</dbReference>
<dbReference type="Pfam" id="PF00582">
    <property type="entry name" value="Usp"/>
    <property type="match status" value="2"/>
</dbReference>
<feature type="domain" description="UspA" evidence="3">
    <location>
        <begin position="152"/>
        <end position="289"/>
    </location>
</feature>
<comment type="similarity">
    <text evidence="1">Belongs to the universal stress protein A family.</text>
</comment>
<feature type="region of interest" description="Disordered" evidence="2">
    <location>
        <begin position="46"/>
        <end position="67"/>
    </location>
</feature>
<gene>
    <name evidence="4" type="ORF">OJAG_32470</name>
</gene>
<accession>A0A163QEX5</accession>
<dbReference type="Gene3D" id="3.40.50.620">
    <property type="entry name" value="HUPs"/>
    <property type="match status" value="2"/>
</dbReference>
<dbReference type="Proteomes" id="UP000076447">
    <property type="component" value="Unassembled WGS sequence"/>
</dbReference>